<evidence type="ECO:0000256" key="1">
    <source>
        <dbReference type="ARBA" id="ARBA00004123"/>
    </source>
</evidence>
<feature type="region of interest" description="Disordered" evidence="8">
    <location>
        <begin position="1"/>
        <end position="151"/>
    </location>
</feature>
<dbReference type="FunFam" id="3.30.40.10:FF:000008">
    <property type="entry name" value="Bromodomain containing 1, isoform CRA_a"/>
    <property type="match status" value="1"/>
</dbReference>
<keyword evidence="5" id="KW-0862">Zinc</keyword>
<dbReference type="Pfam" id="PF13831">
    <property type="entry name" value="PHD_2"/>
    <property type="match status" value="1"/>
</dbReference>
<organism evidence="11 12">
    <name type="scientific">Penicillium concentricum</name>
    <dbReference type="NCBI Taxonomy" id="293559"/>
    <lineage>
        <taxon>Eukaryota</taxon>
        <taxon>Fungi</taxon>
        <taxon>Dikarya</taxon>
        <taxon>Ascomycota</taxon>
        <taxon>Pezizomycotina</taxon>
        <taxon>Eurotiomycetes</taxon>
        <taxon>Eurotiomycetidae</taxon>
        <taxon>Eurotiales</taxon>
        <taxon>Aspergillaceae</taxon>
        <taxon>Penicillium</taxon>
    </lineage>
</organism>
<dbReference type="FunFam" id="3.30.40.10:FF:000007">
    <property type="entry name" value="Bromodomain containing 1, isoform CRA_b"/>
    <property type="match status" value="1"/>
</dbReference>
<feature type="region of interest" description="Disordered" evidence="8">
    <location>
        <begin position="926"/>
        <end position="985"/>
    </location>
</feature>
<feature type="domain" description="PHD-type" evidence="9">
    <location>
        <begin position="417"/>
        <end position="467"/>
    </location>
</feature>
<proteinExistence type="predicted"/>
<evidence type="ECO:0000313" key="11">
    <source>
        <dbReference type="EMBL" id="KAJ5360045.1"/>
    </source>
</evidence>
<feature type="compositionally biased region" description="Pro residues" evidence="8">
    <location>
        <begin position="101"/>
        <end position="114"/>
    </location>
</feature>
<dbReference type="InterPro" id="IPR019542">
    <property type="entry name" value="Enhancer_polycomb-like_N"/>
</dbReference>
<evidence type="ECO:0000256" key="7">
    <source>
        <dbReference type="PROSITE-ProRule" id="PRU00146"/>
    </source>
</evidence>
<gene>
    <name evidence="11" type="ORF">N7517_009236</name>
</gene>
<feature type="domain" description="PHD-type" evidence="10">
    <location>
        <begin position="471"/>
        <end position="586"/>
    </location>
</feature>
<evidence type="ECO:0000259" key="9">
    <source>
        <dbReference type="PROSITE" id="PS50016"/>
    </source>
</evidence>
<keyword evidence="2" id="KW-0479">Metal-binding</keyword>
<dbReference type="InterPro" id="IPR019786">
    <property type="entry name" value="Zinc_finger_PHD-type_CS"/>
</dbReference>
<dbReference type="RefSeq" id="XP_056575531.1">
    <property type="nucleotide sequence ID" value="XM_056726959.1"/>
</dbReference>
<dbReference type="InterPro" id="IPR034732">
    <property type="entry name" value="EPHD"/>
</dbReference>
<dbReference type="PROSITE" id="PS50016">
    <property type="entry name" value="ZF_PHD_2"/>
    <property type="match status" value="1"/>
</dbReference>
<dbReference type="PANTHER" id="PTHR13793:SF107">
    <property type="entry name" value="BROMODOMAIN-CONTAINING PROTEIN HOMOLOG"/>
    <property type="match status" value="1"/>
</dbReference>
<evidence type="ECO:0000313" key="12">
    <source>
        <dbReference type="Proteomes" id="UP001147752"/>
    </source>
</evidence>
<dbReference type="OrthoDB" id="20839at2759"/>
<feature type="region of interest" description="Disordered" evidence="8">
    <location>
        <begin position="618"/>
        <end position="641"/>
    </location>
</feature>
<evidence type="ECO:0000256" key="4">
    <source>
        <dbReference type="ARBA" id="ARBA00022771"/>
    </source>
</evidence>
<evidence type="ECO:0000256" key="5">
    <source>
        <dbReference type="ARBA" id="ARBA00022833"/>
    </source>
</evidence>
<dbReference type="GO" id="GO:0008270">
    <property type="term" value="F:zinc ion binding"/>
    <property type="evidence" value="ECO:0007669"/>
    <property type="project" value="UniProtKB-KW"/>
</dbReference>
<keyword evidence="12" id="KW-1185">Reference proteome</keyword>
<dbReference type="Pfam" id="PF10513">
    <property type="entry name" value="EPL1"/>
    <property type="match status" value="1"/>
</dbReference>
<dbReference type="GeneID" id="81466142"/>
<sequence length="1090" mass="121830">MAPTVRHSISGRPSRSKPRSSLKSSNSASFGSPDGPPSKKRKYVPGGPGGGGRFIDFDAVAAAAAAAAAETQETPKKISAPRRHSTSARGRPPREMDQPFLAPPPPPPIMPTTPPSMSRPRRDKNQARGRFTSSTAAALALQQGDGYKPREERGWEEFHPDLDIDGKIAVFTSEEVDAPDTSAPILSLESLAGATVTDHSGSPVIISGELASPIPIKRRPGRPPRRPEAILNALLAQQGQKIIPPPGPNPREKLTLPKPSFRLRDPFTFYEKNGVGHQNYVDRTMANVGYQESDLFLRHDRRFIRMTEGTQEDDLDVIQPAMTDGDVNTTIGRVEYDMDEQDEKWLEEYNAKRREDQLEPIKPAVFEITMTKIEREWHALEKRIPKPNPKPPQTGRLRSSSAAAVNGETAGPGEEQDSKCAICDDGDCENSNAIVFCDGCDLAVHQECYGVPFIPEGQWLCRKCQLLGRGATNCIFCPNTEGAFKQTTSSKWAHLLCSFWIPEVSIGNPSLMEPVTDVEKVPRSRWKLNCYICKQRMGASIQCSNKNCFVAFHVSCARRAQLYLKMKIGHGLMDSHLLKAFCDKHVPPDWRLEHGTDSATADAVEYYRNTMQGRRWGDSQAAALSMGPAHPSDGGEEDRTLTPRITLTVSGNKRKRVPRTIWKLPSGAPVIPQVVLNSVIASLGRFTVRQRKQYAEDASKYWTLKREARRGAALLKRLQLQLETFSSMEMTRRDYVAMGVPGHKRLERRIEFGERLYKDLDRLRMLCDEVKKREKEKLKDAEMLRNIVDLVYFPTFPLLWPIFEKAQLLDGKGVFAAGLMSIRKRLNERFYPSVAAFSADLASLFTSEIGVEPAGDTAELQAQISGRAPELSLEQREKRKLAKRIIKVIQPSLEDAIRKESELNRKPFEKELKELDMILDHSVMSRNGDSVEPEGDLELSGHPDAMEGVEGTLPTTEAPSEAQPTDEQHPEASGMEELPPTEEPMKSVPTYYRHPTPVLTEQDQQLPLAMGGIQWYMQPFDPVGTTVHEERWTGRDVMRGMSEELSELDEDELEGLKDLVDDGEPKSETTSTPVASQQNPRRTRRLRGSR</sequence>
<dbReference type="CDD" id="cd15492">
    <property type="entry name" value="PHD_BRPF_JADE_like"/>
    <property type="match status" value="1"/>
</dbReference>
<dbReference type="InterPro" id="IPR019787">
    <property type="entry name" value="Znf_PHD-finger"/>
</dbReference>
<dbReference type="GO" id="GO:0006357">
    <property type="term" value="P:regulation of transcription by RNA polymerase II"/>
    <property type="evidence" value="ECO:0007669"/>
    <property type="project" value="TreeGrafter"/>
</dbReference>
<evidence type="ECO:0008006" key="13">
    <source>
        <dbReference type="Google" id="ProtNLM"/>
    </source>
</evidence>
<feature type="region of interest" description="Disordered" evidence="8">
    <location>
        <begin position="380"/>
        <end position="417"/>
    </location>
</feature>
<evidence type="ECO:0000256" key="2">
    <source>
        <dbReference type="ARBA" id="ARBA00022723"/>
    </source>
</evidence>
<feature type="compositionally biased region" description="Basic residues" evidence="8">
    <location>
        <begin position="1081"/>
        <end position="1090"/>
    </location>
</feature>
<evidence type="ECO:0000256" key="3">
    <source>
        <dbReference type="ARBA" id="ARBA00022737"/>
    </source>
</evidence>
<feature type="compositionally biased region" description="Polar residues" evidence="8">
    <location>
        <begin position="953"/>
        <end position="965"/>
    </location>
</feature>
<reference evidence="11" key="2">
    <citation type="journal article" date="2023" name="IMA Fungus">
        <title>Comparative genomic study of the Penicillium genus elucidates a diverse pangenome and 15 lateral gene transfer events.</title>
        <authorList>
            <person name="Petersen C."/>
            <person name="Sorensen T."/>
            <person name="Nielsen M.R."/>
            <person name="Sondergaard T.E."/>
            <person name="Sorensen J.L."/>
            <person name="Fitzpatrick D.A."/>
            <person name="Frisvad J.C."/>
            <person name="Nielsen K.L."/>
        </authorList>
    </citation>
    <scope>NUCLEOTIDE SEQUENCE</scope>
    <source>
        <strain evidence="11">IBT 3081</strain>
    </source>
</reference>
<dbReference type="PROSITE" id="PS51805">
    <property type="entry name" value="EPHD"/>
    <property type="match status" value="1"/>
</dbReference>
<dbReference type="AlphaFoldDB" id="A0A9W9RI95"/>
<dbReference type="InterPro" id="IPR013083">
    <property type="entry name" value="Znf_RING/FYVE/PHD"/>
</dbReference>
<keyword evidence="6" id="KW-0539">Nucleus</keyword>
<comment type="caution">
    <text evidence="11">The sequence shown here is derived from an EMBL/GenBank/DDBJ whole genome shotgun (WGS) entry which is preliminary data.</text>
</comment>
<dbReference type="InterPro" id="IPR050701">
    <property type="entry name" value="Histone_Mod_Regulator"/>
</dbReference>
<comment type="subcellular location">
    <subcellularLocation>
        <location evidence="1">Nucleus</location>
    </subcellularLocation>
</comment>
<evidence type="ECO:0000259" key="10">
    <source>
        <dbReference type="PROSITE" id="PS51805"/>
    </source>
</evidence>
<feature type="compositionally biased region" description="Polar residues" evidence="8">
    <location>
        <begin position="1068"/>
        <end position="1080"/>
    </location>
</feature>
<dbReference type="SUPFAM" id="SSF57903">
    <property type="entry name" value="FYVE/PHD zinc finger"/>
    <property type="match status" value="1"/>
</dbReference>
<protein>
    <recommendedName>
        <fullName evidence="13">PHD-type domain-containing protein</fullName>
    </recommendedName>
</protein>
<feature type="compositionally biased region" description="Basic and acidic residues" evidence="8">
    <location>
        <begin position="1057"/>
        <end position="1067"/>
    </location>
</feature>
<dbReference type="PANTHER" id="PTHR13793">
    <property type="entry name" value="PHD FINGER PROTEINS"/>
    <property type="match status" value="1"/>
</dbReference>
<dbReference type="Gene3D" id="3.30.40.10">
    <property type="entry name" value="Zinc/RING finger domain, C3HC4 (zinc finger)"/>
    <property type="match status" value="2"/>
</dbReference>
<evidence type="ECO:0000256" key="6">
    <source>
        <dbReference type="ARBA" id="ARBA00023242"/>
    </source>
</evidence>
<keyword evidence="4 7" id="KW-0863">Zinc-finger</keyword>
<dbReference type="PROSITE" id="PS01359">
    <property type="entry name" value="ZF_PHD_1"/>
    <property type="match status" value="1"/>
</dbReference>
<dbReference type="EMBL" id="JAPZBT010000004">
    <property type="protein sequence ID" value="KAJ5360045.1"/>
    <property type="molecule type" value="Genomic_DNA"/>
</dbReference>
<dbReference type="Pfam" id="PF13832">
    <property type="entry name" value="zf-HC5HC2H_2"/>
    <property type="match status" value="1"/>
</dbReference>
<evidence type="ECO:0000256" key="8">
    <source>
        <dbReference type="SAM" id="MobiDB-lite"/>
    </source>
</evidence>
<reference evidence="11" key="1">
    <citation type="submission" date="2022-12" db="EMBL/GenBank/DDBJ databases">
        <authorList>
            <person name="Petersen C."/>
        </authorList>
    </citation>
    <scope>NUCLEOTIDE SEQUENCE</scope>
    <source>
        <strain evidence="11">IBT 3081</strain>
    </source>
</reference>
<dbReference type="Proteomes" id="UP001147752">
    <property type="component" value="Unassembled WGS sequence"/>
</dbReference>
<feature type="region of interest" description="Disordered" evidence="8">
    <location>
        <begin position="1057"/>
        <end position="1090"/>
    </location>
</feature>
<dbReference type="SMART" id="SM00249">
    <property type="entry name" value="PHD"/>
    <property type="match status" value="2"/>
</dbReference>
<feature type="compositionally biased region" description="Low complexity" evidence="8">
    <location>
        <begin position="59"/>
        <end position="69"/>
    </location>
</feature>
<accession>A0A9W9RI95</accession>
<keyword evidence="3" id="KW-0677">Repeat</keyword>
<name>A0A9W9RI95_9EURO</name>
<dbReference type="GO" id="GO:0005634">
    <property type="term" value="C:nucleus"/>
    <property type="evidence" value="ECO:0007669"/>
    <property type="project" value="UniProtKB-SubCell"/>
</dbReference>
<dbReference type="InterPro" id="IPR011011">
    <property type="entry name" value="Znf_FYVE_PHD"/>
</dbReference>
<dbReference type="InterPro" id="IPR001965">
    <property type="entry name" value="Znf_PHD"/>
</dbReference>
<feature type="compositionally biased region" description="Low complexity" evidence="8">
    <location>
        <begin position="21"/>
        <end position="32"/>
    </location>
</feature>